<comment type="caution">
    <text evidence="1">The sequence shown here is derived from an EMBL/GenBank/DDBJ whole genome shotgun (WGS) entry which is preliminary data.</text>
</comment>
<accession>A0ACB0ISW7</accession>
<evidence type="ECO:0000313" key="1">
    <source>
        <dbReference type="EMBL" id="CAJ2635111.1"/>
    </source>
</evidence>
<evidence type="ECO:0000313" key="2">
    <source>
        <dbReference type="Proteomes" id="UP001177021"/>
    </source>
</evidence>
<dbReference type="Proteomes" id="UP001177021">
    <property type="component" value="Unassembled WGS sequence"/>
</dbReference>
<name>A0ACB0ISW7_TRIPR</name>
<sequence>MTSSANIFYTIFIFLCLAHLIFIYEVEAKICRASKNTKLTYGCSPYSCHVDCISREHADYGACMPRDMFFLQCLCYFTC</sequence>
<reference evidence="1" key="1">
    <citation type="submission" date="2023-10" db="EMBL/GenBank/DDBJ databases">
        <authorList>
            <person name="Rodriguez Cubillos JULIANA M."/>
            <person name="De Vega J."/>
        </authorList>
    </citation>
    <scope>NUCLEOTIDE SEQUENCE</scope>
</reference>
<proteinExistence type="predicted"/>
<organism evidence="1 2">
    <name type="scientific">Trifolium pratense</name>
    <name type="common">Red clover</name>
    <dbReference type="NCBI Taxonomy" id="57577"/>
    <lineage>
        <taxon>Eukaryota</taxon>
        <taxon>Viridiplantae</taxon>
        <taxon>Streptophyta</taxon>
        <taxon>Embryophyta</taxon>
        <taxon>Tracheophyta</taxon>
        <taxon>Spermatophyta</taxon>
        <taxon>Magnoliopsida</taxon>
        <taxon>eudicotyledons</taxon>
        <taxon>Gunneridae</taxon>
        <taxon>Pentapetalae</taxon>
        <taxon>rosids</taxon>
        <taxon>fabids</taxon>
        <taxon>Fabales</taxon>
        <taxon>Fabaceae</taxon>
        <taxon>Papilionoideae</taxon>
        <taxon>50 kb inversion clade</taxon>
        <taxon>NPAAA clade</taxon>
        <taxon>Hologalegina</taxon>
        <taxon>IRL clade</taxon>
        <taxon>Trifolieae</taxon>
        <taxon>Trifolium</taxon>
    </lineage>
</organism>
<keyword evidence="2" id="KW-1185">Reference proteome</keyword>
<dbReference type="EMBL" id="CASHSV030000002">
    <property type="protein sequence ID" value="CAJ2635111.1"/>
    <property type="molecule type" value="Genomic_DNA"/>
</dbReference>
<gene>
    <name evidence="1" type="ORF">MILVUS5_LOCUS5868</name>
</gene>
<protein>
    <submittedName>
        <fullName evidence="1">Uncharacterized protein</fullName>
    </submittedName>
</protein>